<evidence type="ECO:0000256" key="9">
    <source>
        <dbReference type="SAM" id="MobiDB-lite"/>
    </source>
</evidence>
<evidence type="ECO:0000256" key="1">
    <source>
        <dbReference type="ARBA" id="ARBA00004273"/>
    </source>
</evidence>
<evidence type="ECO:0000313" key="12">
    <source>
        <dbReference type="Proteomes" id="UP001159641"/>
    </source>
</evidence>
<dbReference type="Proteomes" id="UP001159641">
    <property type="component" value="Unassembled WGS sequence"/>
</dbReference>
<dbReference type="PANTHER" id="PTHR15336">
    <property type="entry name" value="UBIQUINOL-CYTOCHROME C REDUCTASE COMPLEX 7.8 KDA PROTEIN"/>
    <property type="match status" value="1"/>
</dbReference>
<feature type="domain" description="Ubiquinol-cytochrome C reductase hinge" evidence="10">
    <location>
        <begin position="321"/>
        <end position="376"/>
    </location>
</feature>
<comment type="similarity">
    <text evidence="2">Belongs to the UQCRH/QCR6 family.</text>
</comment>
<keyword evidence="5" id="KW-0999">Mitochondrion inner membrane</keyword>
<keyword evidence="6" id="KW-0249">Electron transport</keyword>
<organism evidence="11 12">
    <name type="scientific">Eschrichtius robustus</name>
    <name type="common">California gray whale</name>
    <name type="synonym">Eschrichtius gibbosus</name>
    <dbReference type="NCBI Taxonomy" id="9764"/>
    <lineage>
        <taxon>Eukaryota</taxon>
        <taxon>Metazoa</taxon>
        <taxon>Chordata</taxon>
        <taxon>Craniata</taxon>
        <taxon>Vertebrata</taxon>
        <taxon>Euteleostomi</taxon>
        <taxon>Mammalia</taxon>
        <taxon>Eutheria</taxon>
        <taxon>Laurasiatheria</taxon>
        <taxon>Artiodactyla</taxon>
        <taxon>Whippomorpha</taxon>
        <taxon>Cetacea</taxon>
        <taxon>Mysticeti</taxon>
        <taxon>Eschrichtiidae</taxon>
        <taxon>Eschrichtius</taxon>
    </lineage>
</organism>
<dbReference type="PANTHER" id="PTHR15336:SF3">
    <property type="entry name" value="CYTOCHROME B-C1 COMPLEX SUBUNIT 6, MITOCHONDRIAL"/>
    <property type="match status" value="1"/>
</dbReference>
<feature type="compositionally biased region" description="Basic and acidic residues" evidence="9">
    <location>
        <begin position="96"/>
        <end position="108"/>
    </location>
</feature>
<keyword evidence="7" id="KW-0496">Mitochondrion</keyword>
<evidence type="ECO:0000256" key="5">
    <source>
        <dbReference type="ARBA" id="ARBA00022792"/>
    </source>
</evidence>
<keyword evidence="3" id="KW-0813">Transport</keyword>
<dbReference type="GO" id="GO:0006122">
    <property type="term" value="P:mitochondrial electron transport, ubiquinol to cytochrome c"/>
    <property type="evidence" value="ECO:0007669"/>
    <property type="project" value="InterPro"/>
</dbReference>
<evidence type="ECO:0000313" key="11">
    <source>
        <dbReference type="EMBL" id="KAJ8779569.1"/>
    </source>
</evidence>
<dbReference type="InterPro" id="IPR003422">
    <property type="entry name" value="Cyt_b-c1_6"/>
</dbReference>
<dbReference type="EMBL" id="JAIQCJ010002214">
    <property type="protein sequence ID" value="KAJ8779569.1"/>
    <property type="molecule type" value="Genomic_DNA"/>
</dbReference>
<dbReference type="GO" id="GO:0005743">
    <property type="term" value="C:mitochondrial inner membrane"/>
    <property type="evidence" value="ECO:0007669"/>
    <property type="project" value="UniProtKB-SubCell"/>
</dbReference>
<keyword evidence="8" id="KW-0472">Membrane</keyword>
<evidence type="ECO:0000256" key="4">
    <source>
        <dbReference type="ARBA" id="ARBA00022660"/>
    </source>
</evidence>
<comment type="subcellular location">
    <subcellularLocation>
        <location evidence="1">Mitochondrion inner membrane</location>
    </subcellularLocation>
</comment>
<proteinExistence type="inferred from homology"/>
<evidence type="ECO:0000259" key="10">
    <source>
        <dbReference type="Pfam" id="PF02320"/>
    </source>
</evidence>
<dbReference type="InterPro" id="IPR023184">
    <property type="entry name" value="Ubol_cytC_Rdtase_hinge_dom"/>
</dbReference>
<comment type="caution">
    <text evidence="11">The sequence shown here is derived from an EMBL/GenBank/DDBJ whole genome shotgun (WGS) entry which is preliminary data.</text>
</comment>
<keyword evidence="4" id="KW-0679">Respiratory chain</keyword>
<name>A0AB34GMD7_ESCRO</name>
<dbReference type="Gene3D" id="1.10.287.20">
    <property type="entry name" value="Ubiquinol-cytochrome C reductase hinge domain"/>
    <property type="match status" value="1"/>
</dbReference>
<evidence type="ECO:0000256" key="3">
    <source>
        <dbReference type="ARBA" id="ARBA00022448"/>
    </source>
</evidence>
<dbReference type="SUPFAM" id="SSF81531">
    <property type="entry name" value="Non-heme 11 kDa protein of cytochrome bc1 complex (Ubiquinol-cytochrome c reductase)"/>
    <property type="match status" value="1"/>
</dbReference>
<dbReference type="Pfam" id="PF02320">
    <property type="entry name" value="UCR_hinge"/>
    <property type="match status" value="1"/>
</dbReference>
<evidence type="ECO:0000256" key="2">
    <source>
        <dbReference type="ARBA" id="ARBA00006498"/>
    </source>
</evidence>
<feature type="region of interest" description="Disordered" evidence="9">
    <location>
        <begin position="1"/>
        <end position="205"/>
    </location>
</feature>
<protein>
    <recommendedName>
        <fullName evidence="10">Ubiquinol-cytochrome C reductase hinge domain-containing protein</fullName>
    </recommendedName>
</protein>
<accession>A0AB34GMD7</accession>
<evidence type="ECO:0000256" key="6">
    <source>
        <dbReference type="ARBA" id="ARBA00022982"/>
    </source>
</evidence>
<gene>
    <name evidence="11" type="ORF">J1605_012453</name>
</gene>
<dbReference type="InterPro" id="IPR036811">
    <property type="entry name" value="Ubol_cytC_Rdtase_hinge_dom_sf"/>
</dbReference>
<keyword evidence="12" id="KW-1185">Reference proteome</keyword>
<evidence type="ECO:0000256" key="8">
    <source>
        <dbReference type="ARBA" id="ARBA00023136"/>
    </source>
</evidence>
<dbReference type="AlphaFoldDB" id="A0AB34GMD7"/>
<reference evidence="11 12" key="1">
    <citation type="submission" date="2022-11" db="EMBL/GenBank/DDBJ databases">
        <title>Whole genome sequence of Eschrichtius robustus ER-17-0199.</title>
        <authorList>
            <person name="Bruniche-Olsen A."/>
            <person name="Black A.N."/>
            <person name="Fields C.J."/>
            <person name="Walden K."/>
            <person name="Dewoody J.A."/>
        </authorList>
    </citation>
    <scope>NUCLEOTIDE SEQUENCE [LARGE SCALE GENOMIC DNA]</scope>
    <source>
        <strain evidence="11">ER-17-0199</strain>
        <tissue evidence="11">Blubber</tissue>
    </source>
</reference>
<evidence type="ECO:0000256" key="7">
    <source>
        <dbReference type="ARBA" id="ARBA00023128"/>
    </source>
</evidence>
<sequence>MASEALAVCSLPPAPGRQTGLGAPSLSASPAAPSPRSPVHWLPSPSGLASGVSAPAVCQADAGGPAPSVWLGSPGPGLPASVRASEPRPPPPSRRAIPDRPFDIRDSAARPSPSVTSVPTARLVSPASVARPASPQTGPPGLAPRAPRPGRGAGPPAGLVSAFTVPSPVSHGIHAPTQRSGFQCPGLGLAPGLPASPPAPPGRWAVSARCQSSNRAGGALGPEAELFAGAASRDVASMVVAAATSQNQQLRARQASGAAILGRCASPRVAFAGHHLEKVPLLLLVLNPPQQSDMVLEEEQRMLAGSGDPNEEEEEEEELVDPLTTVREQCEQLEKCVKAREQLELCDERVSSRSQTEDCTEELFDFLHARDHCVSQPKVRKGKAYSGQGRLGADHLFILEAGQC</sequence>